<gene>
    <name evidence="5" type="ORF">METZ01_LOCUS323482</name>
</gene>
<evidence type="ECO:0000256" key="3">
    <source>
        <dbReference type="ARBA" id="ARBA00022842"/>
    </source>
</evidence>
<accession>A0A382PD25</accession>
<evidence type="ECO:0000259" key="4">
    <source>
        <dbReference type="SMART" id="SM00922"/>
    </source>
</evidence>
<dbReference type="Gene3D" id="3.20.20.120">
    <property type="entry name" value="Enolase-like C-terminal domain"/>
    <property type="match status" value="1"/>
</dbReference>
<proteinExistence type="predicted"/>
<organism evidence="5">
    <name type="scientific">marine metagenome</name>
    <dbReference type="NCBI Taxonomy" id="408172"/>
    <lineage>
        <taxon>unclassified sequences</taxon>
        <taxon>metagenomes</taxon>
        <taxon>ecological metagenomes</taxon>
    </lineage>
</organism>
<evidence type="ECO:0000256" key="2">
    <source>
        <dbReference type="ARBA" id="ARBA00022723"/>
    </source>
</evidence>
<protein>
    <recommendedName>
        <fullName evidence="4">Mandelate racemase/muconate lactonizing enzyme C-terminal domain-containing protein</fullName>
    </recommendedName>
</protein>
<dbReference type="EMBL" id="UINC01106163">
    <property type="protein sequence ID" value="SVC70628.1"/>
    <property type="molecule type" value="Genomic_DNA"/>
</dbReference>
<dbReference type="SFLD" id="SFLDG00179">
    <property type="entry name" value="mandelate_racemase"/>
    <property type="match status" value="1"/>
</dbReference>
<dbReference type="Pfam" id="PF13378">
    <property type="entry name" value="MR_MLE_C"/>
    <property type="match status" value="1"/>
</dbReference>
<dbReference type="InterPro" id="IPR013342">
    <property type="entry name" value="Mandelate_racemase_C"/>
</dbReference>
<dbReference type="GO" id="GO:0016836">
    <property type="term" value="F:hydro-lyase activity"/>
    <property type="evidence" value="ECO:0007669"/>
    <property type="project" value="TreeGrafter"/>
</dbReference>
<dbReference type="InterPro" id="IPR029017">
    <property type="entry name" value="Enolase-like_N"/>
</dbReference>
<dbReference type="AlphaFoldDB" id="A0A382PD25"/>
<keyword evidence="3" id="KW-0460">Magnesium</keyword>
<reference evidence="5" key="1">
    <citation type="submission" date="2018-05" db="EMBL/GenBank/DDBJ databases">
        <authorList>
            <person name="Lanie J.A."/>
            <person name="Ng W.-L."/>
            <person name="Kazmierczak K.M."/>
            <person name="Andrzejewski T.M."/>
            <person name="Davidsen T.M."/>
            <person name="Wayne K.J."/>
            <person name="Tettelin H."/>
            <person name="Glass J.I."/>
            <person name="Rusch D."/>
            <person name="Podicherti R."/>
            <person name="Tsui H.-C.T."/>
            <person name="Winkler M.E."/>
        </authorList>
    </citation>
    <scope>NUCLEOTIDE SEQUENCE</scope>
</reference>
<feature type="non-terminal residue" evidence="5">
    <location>
        <position position="1"/>
    </location>
</feature>
<dbReference type="InterPro" id="IPR046945">
    <property type="entry name" value="RHMD-like"/>
</dbReference>
<dbReference type="GO" id="GO:0016052">
    <property type="term" value="P:carbohydrate catabolic process"/>
    <property type="evidence" value="ECO:0007669"/>
    <property type="project" value="TreeGrafter"/>
</dbReference>
<comment type="cofactor">
    <cofactor evidence="1">
        <name>Mg(2+)</name>
        <dbReference type="ChEBI" id="CHEBI:18420"/>
    </cofactor>
</comment>
<name>A0A382PD25_9ZZZZ</name>
<dbReference type="InterPro" id="IPR036849">
    <property type="entry name" value="Enolase-like_C_sf"/>
</dbReference>
<keyword evidence="2" id="KW-0479">Metal-binding</keyword>
<dbReference type="SFLD" id="SFLDS00001">
    <property type="entry name" value="Enolase"/>
    <property type="match status" value="1"/>
</dbReference>
<dbReference type="PANTHER" id="PTHR13794:SF58">
    <property type="entry name" value="MITOCHONDRIAL ENOLASE SUPERFAMILY MEMBER 1"/>
    <property type="match status" value="1"/>
</dbReference>
<dbReference type="CDD" id="cd03316">
    <property type="entry name" value="MR_like"/>
    <property type="match status" value="1"/>
</dbReference>
<evidence type="ECO:0000313" key="5">
    <source>
        <dbReference type="EMBL" id="SVC70628.1"/>
    </source>
</evidence>
<dbReference type="PANTHER" id="PTHR13794">
    <property type="entry name" value="ENOLASE SUPERFAMILY, MANDELATE RACEMASE"/>
    <property type="match status" value="1"/>
</dbReference>
<sequence length="260" mass="28724">IALWDIKGKCADMPLYKLLGGYTDRIPAYVSLGFRGEDLNQVISSLEDGIVKGIRAIKMQVGNLTIAEDEERVKMAREVIGPDVKLMLDASTLYRHQEAIVFASKVEKHDIFWIEEPVAPDDIRGSQLVARSTTIPIATGEGEYTKYGFRDLIENRSASILQPDALIMGGITEFMKVAAMAQANDFHISNHGPHHIHAHLLAAIPNALIIEEYFTSETQPIDGGIFLDQMPIVDGHIRPPDRPGLGLQLNEKAIAPYRTG</sequence>
<dbReference type="SUPFAM" id="SSF51604">
    <property type="entry name" value="Enolase C-terminal domain-like"/>
    <property type="match status" value="1"/>
</dbReference>
<dbReference type="InterPro" id="IPR029065">
    <property type="entry name" value="Enolase_C-like"/>
</dbReference>
<dbReference type="Gene3D" id="3.30.390.10">
    <property type="entry name" value="Enolase-like, N-terminal domain"/>
    <property type="match status" value="1"/>
</dbReference>
<evidence type="ECO:0000256" key="1">
    <source>
        <dbReference type="ARBA" id="ARBA00001946"/>
    </source>
</evidence>
<dbReference type="GO" id="GO:0000287">
    <property type="term" value="F:magnesium ion binding"/>
    <property type="evidence" value="ECO:0007669"/>
    <property type="project" value="TreeGrafter"/>
</dbReference>
<dbReference type="SMART" id="SM00922">
    <property type="entry name" value="MR_MLE"/>
    <property type="match status" value="1"/>
</dbReference>
<feature type="domain" description="Mandelate racemase/muconate lactonizing enzyme C-terminal" evidence="4">
    <location>
        <begin position="39"/>
        <end position="136"/>
    </location>
</feature>